<evidence type="ECO:0000256" key="2">
    <source>
        <dbReference type="SAM" id="SignalP"/>
    </source>
</evidence>
<feature type="chain" id="PRO_5008680701" description="Solute-binding protein family 3/N-terminal domain-containing protein" evidence="2">
    <location>
        <begin position="24"/>
        <end position="263"/>
    </location>
</feature>
<evidence type="ECO:0000256" key="1">
    <source>
        <dbReference type="ARBA" id="ARBA00022729"/>
    </source>
</evidence>
<dbReference type="SUPFAM" id="SSF53850">
    <property type="entry name" value="Periplasmic binding protein-like II"/>
    <property type="match status" value="1"/>
</dbReference>
<sequence>MLFRLITMCFFWTVLTFCHNAIADEKTVQVGVLHYPPYIIVKDDGIITGLNPEIIRTVFTHAGFKVKFKVLPFARSIKLTETGKIDAVGALDDHSPVEISLSRLPIANQIGGFFVRSDNNWQYSGIPSLDKQKVLYVRGYDYTALDPDYQNYVETSPNVSRWNPINNHIETVIRLLKNGRVDVTLEDVTVMKYMLSETKQTDVLKEAGRLKGTIGLHIGFAKNKRGNKLLEAFNQSHSELMASGKINPVFKKFNIPQIAPAKQ</sequence>
<proteinExistence type="predicted"/>
<evidence type="ECO:0000313" key="5">
    <source>
        <dbReference type="Proteomes" id="UP000231658"/>
    </source>
</evidence>
<dbReference type="PANTHER" id="PTHR35936">
    <property type="entry name" value="MEMBRANE-BOUND LYTIC MUREIN TRANSGLYCOSYLASE F"/>
    <property type="match status" value="1"/>
</dbReference>
<name>A0A1C3RFC9_9PROT</name>
<dbReference type="OrthoDB" id="6192933at2"/>
<accession>A0A1C3RFC9</accession>
<dbReference type="Proteomes" id="UP000231658">
    <property type="component" value="Unassembled WGS sequence"/>
</dbReference>
<evidence type="ECO:0000259" key="3">
    <source>
        <dbReference type="SMART" id="SM00062"/>
    </source>
</evidence>
<organism evidence="4 5">
    <name type="scientific">Candidatus Terasakiella magnetica</name>
    <dbReference type="NCBI Taxonomy" id="1867952"/>
    <lineage>
        <taxon>Bacteria</taxon>
        <taxon>Pseudomonadati</taxon>
        <taxon>Pseudomonadota</taxon>
        <taxon>Alphaproteobacteria</taxon>
        <taxon>Rhodospirillales</taxon>
        <taxon>Terasakiellaceae</taxon>
        <taxon>Terasakiella</taxon>
    </lineage>
</organism>
<dbReference type="SMART" id="SM00062">
    <property type="entry name" value="PBPb"/>
    <property type="match status" value="1"/>
</dbReference>
<dbReference type="InterPro" id="IPR001638">
    <property type="entry name" value="Solute-binding_3/MltF_N"/>
</dbReference>
<keyword evidence="5" id="KW-1185">Reference proteome</keyword>
<keyword evidence="1 2" id="KW-0732">Signal</keyword>
<dbReference type="EMBL" id="FLYE01000007">
    <property type="protein sequence ID" value="SCA55969.1"/>
    <property type="molecule type" value="Genomic_DNA"/>
</dbReference>
<dbReference type="AlphaFoldDB" id="A0A1C3RFC9"/>
<dbReference type="PANTHER" id="PTHR35936:SF35">
    <property type="entry name" value="L-CYSTINE-BINDING PROTEIN TCYJ"/>
    <property type="match status" value="1"/>
</dbReference>
<dbReference type="RefSeq" id="WP_083222922.1">
    <property type="nucleotide sequence ID" value="NZ_FLYE01000007.1"/>
</dbReference>
<reference evidence="4 5" key="1">
    <citation type="submission" date="2016-07" db="EMBL/GenBank/DDBJ databases">
        <authorList>
            <person name="Lefevre C.T."/>
        </authorList>
    </citation>
    <scope>NUCLEOTIDE SEQUENCE [LARGE SCALE GENOMIC DNA]</scope>
    <source>
        <strain evidence="4">PR1</strain>
    </source>
</reference>
<feature type="domain" description="Solute-binding protein family 3/N-terminal" evidence="3">
    <location>
        <begin position="27"/>
        <end position="256"/>
    </location>
</feature>
<evidence type="ECO:0000313" key="4">
    <source>
        <dbReference type="EMBL" id="SCA55969.1"/>
    </source>
</evidence>
<dbReference type="Gene3D" id="3.40.190.10">
    <property type="entry name" value="Periplasmic binding protein-like II"/>
    <property type="match status" value="2"/>
</dbReference>
<protein>
    <recommendedName>
        <fullName evidence="3">Solute-binding protein family 3/N-terminal domain-containing protein</fullName>
    </recommendedName>
</protein>
<dbReference type="Pfam" id="PF00497">
    <property type="entry name" value="SBP_bac_3"/>
    <property type="match status" value="1"/>
</dbReference>
<feature type="signal peptide" evidence="2">
    <location>
        <begin position="1"/>
        <end position="23"/>
    </location>
</feature>
<gene>
    <name evidence="4" type="ORF">MTBPR1_150016</name>
</gene>
<dbReference type="STRING" id="1867952.MTBPR1_150016"/>